<dbReference type="AlphaFoldDB" id="A0AB36TFY2"/>
<dbReference type="InterPro" id="IPR036514">
    <property type="entry name" value="SGNH_hydro_sf"/>
</dbReference>
<evidence type="ECO:0000256" key="9">
    <source>
        <dbReference type="ARBA" id="ARBA00023277"/>
    </source>
</evidence>
<dbReference type="PANTHER" id="PTHR37834">
    <property type="entry name" value="GDSL-LIKE LIPASE/ACYLHYDROLASE DOMAIN PROTEIN (AFU_ORTHOLOGUE AFUA_2G00620)"/>
    <property type="match status" value="1"/>
</dbReference>
<dbReference type="InterPro" id="IPR040794">
    <property type="entry name" value="CE2_N"/>
</dbReference>
<feature type="chain" id="PRO_5044210185" description="acetylxylan esterase" evidence="12">
    <location>
        <begin position="26"/>
        <end position="814"/>
    </location>
</feature>
<dbReference type="InterPro" id="IPR036439">
    <property type="entry name" value="Dockerin_dom_sf"/>
</dbReference>
<keyword evidence="10" id="KW-0326">Glycosidase</keyword>
<dbReference type="InterPro" id="IPR017853">
    <property type="entry name" value="GH"/>
</dbReference>
<evidence type="ECO:0000256" key="5">
    <source>
        <dbReference type="ARBA" id="ARBA00022525"/>
    </source>
</evidence>
<evidence type="ECO:0000256" key="11">
    <source>
        <dbReference type="ARBA" id="ARBA00023326"/>
    </source>
</evidence>
<dbReference type="GO" id="GO:2000884">
    <property type="term" value="P:glucomannan catabolic process"/>
    <property type="evidence" value="ECO:0007669"/>
    <property type="project" value="UniProtKB-ARBA"/>
</dbReference>
<dbReference type="FunFam" id="2.60.120.260:FF:000421">
    <property type="entry name" value="Cellulase/esterase CelE"/>
    <property type="match status" value="1"/>
</dbReference>
<evidence type="ECO:0000313" key="14">
    <source>
        <dbReference type="EMBL" id="PFH02703.1"/>
    </source>
</evidence>
<keyword evidence="11" id="KW-0624">Polysaccharide degradation</keyword>
<dbReference type="PROSITE" id="PS51766">
    <property type="entry name" value="DOCKERIN"/>
    <property type="match status" value="1"/>
</dbReference>
<dbReference type="EC" id="3.1.1.72" evidence="4"/>
<dbReference type="InterPro" id="IPR016134">
    <property type="entry name" value="Dockerin_dom"/>
</dbReference>
<dbReference type="Gene3D" id="2.60.120.260">
    <property type="entry name" value="Galactose-binding domain-like"/>
    <property type="match status" value="1"/>
</dbReference>
<dbReference type="PROSITE" id="PS00448">
    <property type="entry name" value="CLOS_CELLULOSOME_RPT"/>
    <property type="match status" value="1"/>
</dbReference>
<dbReference type="GO" id="GO:0030245">
    <property type="term" value="P:cellulose catabolic process"/>
    <property type="evidence" value="ECO:0007669"/>
    <property type="project" value="UniProtKB-KW"/>
</dbReference>
<dbReference type="RefSeq" id="WP_003516390.1">
    <property type="nucleotide sequence ID" value="NZ_CP013828.1"/>
</dbReference>
<dbReference type="Pfam" id="PF00657">
    <property type="entry name" value="Lipase_GDSL"/>
    <property type="match status" value="1"/>
</dbReference>
<dbReference type="EMBL" id="PDBW01000001">
    <property type="protein sequence ID" value="PFH02703.1"/>
    <property type="molecule type" value="Genomic_DNA"/>
</dbReference>
<reference evidence="14 15" key="1">
    <citation type="submission" date="2017-09" db="EMBL/GenBank/DDBJ databases">
        <title>Evaluation of Pacific Biosciences Sequencing Technology to Finishing C. thermocellum Genome Sequences.</title>
        <authorList>
            <person name="Brown S."/>
        </authorList>
    </citation>
    <scope>NUCLEOTIDE SEQUENCE [LARGE SCALE GENOMIC DNA]</scope>
    <source>
        <strain evidence="14 15">AD2</strain>
    </source>
</reference>
<dbReference type="GO" id="GO:0046555">
    <property type="term" value="F:acetylxylan esterase activity"/>
    <property type="evidence" value="ECO:0007669"/>
    <property type="project" value="UniProtKB-EC"/>
</dbReference>
<dbReference type="InterPro" id="IPR001087">
    <property type="entry name" value="GDSL"/>
</dbReference>
<dbReference type="Gene3D" id="1.10.1330.10">
    <property type="entry name" value="Dockerin domain"/>
    <property type="match status" value="1"/>
</dbReference>
<dbReference type="InterPro" id="IPR018087">
    <property type="entry name" value="Glyco_hydro_5_CS"/>
</dbReference>
<organism evidence="14 15">
    <name type="scientific">Acetivibrio thermocellus AD2</name>
    <dbReference type="NCBI Taxonomy" id="1138384"/>
    <lineage>
        <taxon>Bacteria</taxon>
        <taxon>Bacillati</taxon>
        <taxon>Bacillota</taxon>
        <taxon>Clostridia</taxon>
        <taxon>Eubacteriales</taxon>
        <taxon>Oscillospiraceae</taxon>
        <taxon>Acetivibrio</taxon>
    </lineage>
</organism>
<evidence type="ECO:0000256" key="12">
    <source>
        <dbReference type="SAM" id="SignalP"/>
    </source>
</evidence>
<evidence type="ECO:0000313" key="15">
    <source>
        <dbReference type="Proteomes" id="UP000223596"/>
    </source>
</evidence>
<dbReference type="CDD" id="cd01831">
    <property type="entry name" value="Endoglucanase_E_like"/>
    <property type="match status" value="1"/>
</dbReference>
<dbReference type="GO" id="GO:0004553">
    <property type="term" value="F:hydrolase activity, hydrolyzing O-glycosyl compounds"/>
    <property type="evidence" value="ECO:0007669"/>
    <property type="project" value="InterPro"/>
</dbReference>
<accession>A0AB36TFY2</accession>
<evidence type="ECO:0000256" key="8">
    <source>
        <dbReference type="ARBA" id="ARBA00023001"/>
    </source>
</evidence>
<dbReference type="Pfam" id="PF00150">
    <property type="entry name" value="Cellulase"/>
    <property type="match status" value="1"/>
</dbReference>
<evidence type="ECO:0000256" key="6">
    <source>
        <dbReference type="ARBA" id="ARBA00022729"/>
    </source>
</evidence>
<dbReference type="InterPro" id="IPR052762">
    <property type="entry name" value="PCW_deacetylase/CE"/>
</dbReference>
<dbReference type="Pfam" id="PF00404">
    <property type="entry name" value="Dockerin_1"/>
    <property type="match status" value="1"/>
</dbReference>
<gene>
    <name evidence="14" type="ORF">M972_111489</name>
</gene>
<dbReference type="SUPFAM" id="SSF52266">
    <property type="entry name" value="SGNH hydrolase"/>
    <property type="match status" value="1"/>
</dbReference>
<dbReference type="Gene3D" id="3.20.20.80">
    <property type="entry name" value="Glycosidases"/>
    <property type="match status" value="1"/>
</dbReference>
<comment type="subcellular location">
    <subcellularLocation>
        <location evidence="2">Secreted</location>
    </subcellularLocation>
</comment>
<comment type="caution">
    <text evidence="14">The sequence shown here is derived from an EMBL/GenBank/DDBJ whole genome shotgun (WGS) entry which is preliminary data.</text>
</comment>
<protein>
    <recommendedName>
        <fullName evidence="4">acetylxylan esterase</fullName>
        <ecNumber evidence="4">3.1.1.72</ecNumber>
    </recommendedName>
</protein>
<dbReference type="Proteomes" id="UP000223596">
    <property type="component" value="Unassembled WGS sequence"/>
</dbReference>
<name>A0AB36TFY2_ACETH</name>
<comment type="pathway">
    <text evidence="3">Glycan degradation; xylan degradation.</text>
</comment>
<dbReference type="Pfam" id="PF17996">
    <property type="entry name" value="CE2_N"/>
    <property type="match status" value="1"/>
</dbReference>
<evidence type="ECO:0000256" key="2">
    <source>
        <dbReference type="ARBA" id="ARBA00004613"/>
    </source>
</evidence>
<dbReference type="Gene3D" id="3.40.50.1110">
    <property type="entry name" value="SGNH hydrolase"/>
    <property type="match status" value="1"/>
</dbReference>
<sequence>MKKIVSLVCVLVMLVSILGSFSVVAASPVKGFQVSGTKLLDASGNELVMRGMRDISAIDLVKEIKIGWNLGNTLDAPTETAWGNPRTTKAMIEKVREMGFNAVRVPVTWDTHIGPAPDYKIDEAWLNRVEEVVNYVLDCGMYAIINVHHDNTWIIPTYANEQRSKEKLVKVWEQIATRFKDYDDHLLFETMNEPREVGSPMEWMGGTYENRDVINRFNLAVVNTIRASGGNNDKRFILVPTNAATGLDVALNDLVIPNNDSRVIVSIHAYSPYFFAMDVNGTSYWGSDYDKASLTSELDAIYNRFVKNGRAVIIGEFGTIDKNNLSSRVAHAEHYAREAVSRGIAVFWWDNGYYNPGDAETYALLNRKTLSWYYPEIVQALMRGAGVEPLVSPTPTPTLMPTPSPTVTANILYGDVNGDGKINSTDCTMLKRYILRGIEEFPSPSGIIAADVNADLKINSTDLVLMKKYLLRSIDKFPAEDSQTPDEDNPGILYNGRFDFSDPNGPKCAWSGSNVELNFYGTEASVTIKSGGENWFQAIVDGNPLPPFSVNATTSTVKLVSGLAEGAHHLVLWKRTEASLGEVQFLGFDFGSGKLLAAPKPLERKIEFIGDSITCAYGNEGTSKEQSFTPKNENSYMSYAAITARNLNASANMIAWSGIGLTMNYGGAPGPLIMDRYPYTLPYSGVRWDFSKYVPQVVVINLGTNDFSTSFADKTKFVTAYKNLISEVRRNYPDAHIFCCVGPMLWGTGLDLCRSYVTEVVNDCNRSGDLKVYFVEFRQQDGSTGYGEDWHPSIATHQLMAERLTAEIKNKLGW</sequence>
<evidence type="ECO:0000256" key="7">
    <source>
        <dbReference type="ARBA" id="ARBA00022801"/>
    </source>
</evidence>
<dbReference type="FunFam" id="1.10.1330.10:FF:000001">
    <property type="entry name" value="Endoglucanase D"/>
    <property type="match status" value="1"/>
</dbReference>
<evidence type="ECO:0000256" key="10">
    <source>
        <dbReference type="ARBA" id="ARBA00023295"/>
    </source>
</evidence>
<dbReference type="SUPFAM" id="SSF63446">
    <property type="entry name" value="Type I dockerin domain"/>
    <property type="match status" value="1"/>
</dbReference>
<dbReference type="FunFam" id="3.40.50.1110:FF:000057">
    <property type="entry name" value="Acetylxylan esterase / glucomannan deacetylase"/>
    <property type="match status" value="1"/>
</dbReference>
<keyword evidence="9" id="KW-0119">Carbohydrate metabolism</keyword>
<comment type="catalytic activity">
    <reaction evidence="1">
        <text>Deacetylation of xylans and xylo-oligosaccharides.</text>
        <dbReference type="EC" id="3.1.1.72"/>
    </reaction>
</comment>
<feature type="signal peptide" evidence="12">
    <location>
        <begin position="1"/>
        <end position="25"/>
    </location>
</feature>
<dbReference type="SUPFAM" id="SSF51445">
    <property type="entry name" value="(Trans)glycosidases"/>
    <property type="match status" value="1"/>
</dbReference>
<dbReference type="PROSITE" id="PS00659">
    <property type="entry name" value="GLYCOSYL_HYDROL_F5"/>
    <property type="match status" value="1"/>
</dbReference>
<dbReference type="GO" id="GO:0045493">
    <property type="term" value="P:xylan catabolic process"/>
    <property type="evidence" value="ECO:0007669"/>
    <property type="project" value="UniProtKB-ARBA"/>
</dbReference>
<proteinExistence type="predicted"/>
<dbReference type="InterPro" id="IPR001547">
    <property type="entry name" value="Glyco_hydro_5"/>
</dbReference>
<dbReference type="InterPro" id="IPR002105">
    <property type="entry name" value="Dockerin_1_rpt"/>
</dbReference>
<keyword evidence="7" id="KW-0378">Hydrolase</keyword>
<feature type="domain" description="Dockerin" evidence="13">
    <location>
        <begin position="409"/>
        <end position="479"/>
    </location>
</feature>
<dbReference type="PANTHER" id="PTHR37834:SF2">
    <property type="entry name" value="ESTERASE, SGNH HYDROLASE-TYPE"/>
    <property type="match status" value="1"/>
</dbReference>
<dbReference type="GO" id="GO:0005576">
    <property type="term" value="C:extracellular region"/>
    <property type="evidence" value="ECO:0007669"/>
    <property type="project" value="UniProtKB-SubCell"/>
</dbReference>
<keyword evidence="8" id="KW-0136">Cellulose degradation</keyword>
<evidence type="ECO:0000259" key="13">
    <source>
        <dbReference type="PROSITE" id="PS51766"/>
    </source>
</evidence>
<keyword evidence="5" id="KW-0964">Secreted</keyword>
<keyword evidence="6 12" id="KW-0732">Signal</keyword>
<evidence type="ECO:0000256" key="1">
    <source>
        <dbReference type="ARBA" id="ARBA00001691"/>
    </source>
</evidence>
<evidence type="ECO:0000256" key="4">
    <source>
        <dbReference type="ARBA" id="ARBA00013092"/>
    </source>
</evidence>
<dbReference type="InterPro" id="IPR037461">
    <property type="entry name" value="CtCE2-like_dom"/>
</dbReference>
<evidence type="ECO:0000256" key="3">
    <source>
        <dbReference type="ARBA" id="ARBA00004851"/>
    </source>
</evidence>
<dbReference type="CDD" id="cd14256">
    <property type="entry name" value="Dockerin_I"/>
    <property type="match status" value="1"/>
</dbReference>